<evidence type="ECO:0000256" key="6">
    <source>
        <dbReference type="ARBA" id="ARBA00022989"/>
    </source>
</evidence>
<evidence type="ECO:0000256" key="3">
    <source>
        <dbReference type="ARBA" id="ARBA00022448"/>
    </source>
</evidence>
<dbReference type="SUPFAM" id="SSF82693">
    <property type="entry name" value="Multidrug efflux transporter AcrB pore domain, PN1, PN2, PC1 and PC2 subdomains"/>
    <property type="match status" value="2"/>
</dbReference>
<reference evidence="9" key="1">
    <citation type="journal article" date="2020" name="mSystems">
        <title>Genome- and Community-Level Interaction Insights into Carbon Utilization and Element Cycling Functions of Hydrothermarchaeota in Hydrothermal Sediment.</title>
        <authorList>
            <person name="Zhou Z."/>
            <person name="Liu Y."/>
            <person name="Xu W."/>
            <person name="Pan J."/>
            <person name="Luo Z.H."/>
            <person name="Li M."/>
        </authorList>
    </citation>
    <scope>NUCLEOTIDE SEQUENCE [LARGE SCALE GENOMIC DNA]</scope>
    <source>
        <strain evidence="9">SpSt-479</strain>
    </source>
</reference>
<dbReference type="InterPro" id="IPR027463">
    <property type="entry name" value="AcrB_DN_DC_subdom"/>
</dbReference>
<dbReference type="AlphaFoldDB" id="A0A7V3E816"/>
<dbReference type="NCBIfam" id="TIGR00914">
    <property type="entry name" value="2A0601"/>
    <property type="match status" value="1"/>
</dbReference>
<dbReference type="EMBL" id="DSUJ01000008">
    <property type="protein sequence ID" value="HFI91922.1"/>
    <property type="molecule type" value="Genomic_DNA"/>
</dbReference>
<dbReference type="GO" id="GO:0008324">
    <property type="term" value="F:monoatomic cation transmembrane transporter activity"/>
    <property type="evidence" value="ECO:0007669"/>
    <property type="project" value="InterPro"/>
</dbReference>
<feature type="transmembrane region" description="Helical" evidence="8">
    <location>
        <begin position="916"/>
        <end position="941"/>
    </location>
</feature>
<dbReference type="PRINTS" id="PR00702">
    <property type="entry name" value="ACRIFLAVINRP"/>
</dbReference>
<organism evidence="9">
    <name type="scientific">Ignavibacterium album</name>
    <dbReference type="NCBI Taxonomy" id="591197"/>
    <lineage>
        <taxon>Bacteria</taxon>
        <taxon>Pseudomonadati</taxon>
        <taxon>Ignavibacteriota</taxon>
        <taxon>Ignavibacteria</taxon>
        <taxon>Ignavibacteriales</taxon>
        <taxon>Ignavibacteriaceae</taxon>
        <taxon>Ignavibacterium</taxon>
    </lineage>
</organism>
<feature type="transmembrane region" description="Helical" evidence="8">
    <location>
        <begin position="994"/>
        <end position="1020"/>
    </location>
</feature>
<evidence type="ECO:0000256" key="4">
    <source>
        <dbReference type="ARBA" id="ARBA00022475"/>
    </source>
</evidence>
<feature type="transmembrane region" description="Helical" evidence="8">
    <location>
        <begin position="891"/>
        <end position="910"/>
    </location>
</feature>
<keyword evidence="4" id="KW-1003">Cell membrane</keyword>
<evidence type="ECO:0000256" key="2">
    <source>
        <dbReference type="ARBA" id="ARBA00010942"/>
    </source>
</evidence>
<keyword evidence="3" id="KW-0813">Transport</keyword>
<dbReference type="Gene3D" id="3.30.70.1430">
    <property type="entry name" value="Multidrug efflux transporter AcrB pore domain"/>
    <property type="match status" value="2"/>
</dbReference>
<evidence type="ECO:0000256" key="7">
    <source>
        <dbReference type="ARBA" id="ARBA00023136"/>
    </source>
</evidence>
<feature type="transmembrane region" description="Helical" evidence="8">
    <location>
        <begin position="386"/>
        <end position="406"/>
    </location>
</feature>
<dbReference type="SUPFAM" id="SSF82866">
    <property type="entry name" value="Multidrug efflux transporter AcrB transmembrane domain"/>
    <property type="match status" value="2"/>
</dbReference>
<sequence length="1025" mass="112722">MINKIILFAVRQRMFVMLGVIALIIGGIIAANQLPIDAVPDITTNQVQIFTVAPALAPQEIERLVSYPIEVAMQNLPDIEELRSVSKFGLSAVTVIFKENVDTYFGRQLVFERLQEAKGDLPAGLEPELGPLTTGLGEIYQYEVVGEGYTPMELRSIQDWIISKQLAGIPGLAEVNTFGGELKQYQVQIDPQKLLKYNLSLRDVIEAVEKNNANAPGGYIEHKQEQYVVVGEGLAKTMSDIENIIIKASDGVPIFVRDVAEVKEGAAIRQGAATLNGKTEIVAGMTMMLKGENARLVTERVKERVNEIEKNLPTGVRIVPFYERTELVERTIQTVIRNLTEGGMLVIIILFLLLMNLRGGFIVASVIPLSMLFALIMMKLNGISGNLMSLGAIDFGIIVDGAVVLMENAIRKLHERQHSAEISEGVQQTLVGSFLEVGRPLVFGVSIIIIVYLPILTLQGTEGKMFKPMAYTVVFALIGALFLTLTYVPVASTFFFKNGKVSEKESPVIKFLKPRYRKTLLFALKNRIIVVSSAALIFIASLILFTRLGGEFIPTLDEGDILIELRRLPSISLTESIHTAQMLEAELKSIPEVISVVTKTGRPEIATDPMSIYQSDAYIKMLPREEWKTAKTKDEMIAKMTEVMNRIPGIGGGFSQPIEMRFNELIAGVRSDVGVKIFGEDLDTLARIANDVAELMQGIKGSADIRVQQTEGLPQLRIVIDRNKIARYGINVSDVNILIETALAGTNVGKIYEGEKQFDLVVKLNQQASKDIESIQNLLVPSANNGNMIRLGDVADFMMIEGPAEISHSAGRRMIVTESNVRERDLQSYVEELQSKIDEKIYLPVGYQIKYGGEFENLERATERLYIVVPIALGLIFILLFVSVNSIRQALIIFTGIPFAVVGGVVALWIRDIPFSISAGVGFIALFGVAVLNGVVMLTYYNTLIKEGMDIRDAVLKGSEIRLRPVITTALVASLGFIPMALSTSAGAEVQRPLATVVIGGLITSTLLTLVVLPTIFHWAESKIR</sequence>
<comment type="caution">
    <text evidence="9">The sequence shown here is derived from an EMBL/GenBank/DDBJ whole genome shotgun (WGS) entry which is preliminary data.</text>
</comment>
<keyword evidence="5 8" id="KW-0812">Transmembrane</keyword>
<evidence type="ECO:0000256" key="8">
    <source>
        <dbReference type="SAM" id="Phobius"/>
    </source>
</evidence>
<protein>
    <submittedName>
        <fullName evidence="9">Efflux RND transporter permease subunit</fullName>
    </submittedName>
</protein>
<dbReference type="InterPro" id="IPR001036">
    <property type="entry name" value="Acrflvin-R"/>
</dbReference>
<feature type="transmembrane region" description="Helical" evidence="8">
    <location>
        <begin position="961"/>
        <end position="982"/>
    </location>
</feature>
<comment type="subcellular location">
    <subcellularLocation>
        <location evidence="1">Cell membrane</location>
        <topology evidence="1">Multi-pass membrane protein</topology>
    </subcellularLocation>
</comment>
<keyword evidence="7 8" id="KW-0472">Membrane</keyword>
<dbReference type="PANTHER" id="PTHR32063">
    <property type="match status" value="1"/>
</dbReference>
<dbReference type="PANTHER" id="PTHR32063:SF24">
    <property type="entry name" value="CATION EFFLUX SYSTEM (ACRB_ACRD_ACRF FAMILY)"/>
    <property type="match status" value="1"/>
</dbReference>
<accession>A0A7V3E816</accession>
<dbReference type="Gene3D" id="3.30.2090.10">
    <property type="entry name" value="Multidrug efflux transporter AcrB TolC docking domain, DN and DC subdomains"/>
    <property type="match status" value="2"/>
</dbReference>
<feature type="transmembrane region" description="Helical" evidence="8">
    <location>
        <begin position="470"/>
        <end position="496"/>
    </location>
</feature>
<keyword evidence="6 8" id="KW-1133">Transmembrane helix</keyword>
<dbReference type="Gene3D" id="3.30.70.1320">
    <property type="entry name" value="Multidrug efflux transporter AcrB pore domain like"/>
    <property type="match status" value="1"/>
</dbReference>
<proteinExistence type="inferred from homology"/>
<dbReference type="Pfam" id="PF00873">
    <property type="entry name" value="ACR_tran"/>
    <property type="match status" value="1"/>
</dbReference>
<evidence type="ECO:0000256" key="5">
    <source>
        <dbReference type="ARBA" id="ARBA00022692"/>
    </source>
</evidence>
<dbReference type="GO" id="GO:0042910">
    <property type="term" value="F:xenobiotic transmembrane transporter activity"/>
    <property type="evidence" value="ECO:0007669"/>
    <property type="project" value="TreeGrafter"/>
</dbReference>
<gene>
    <name evidence="9" type="ORF">ENS31_10425</name>
</gene>
<feature type="transmembrane region" description="Helical" evidence="8">
    <location>
        <begin position="441"/>
        <end position="458"/>
    </location>
</feature>
<evidence type="ECO:0000313" key="9">
    <source>
        <dbReference type="EMBL" id="HFI91922.1"/>
    </source>
</evidence>
<name>A0A7V3E816_9BACT</name>
<evidence type="ECO:0000256" key="1">
    <source>
        <dbReference type="ARBA" id="ARBA00004651"/>
    </source>
</evidence>
<dbReference type="SUPFAM" id="SSF82714">
    <property type="entry name" value="Multidrug efflux transporter AcrB TolC docking domain, DN and DC subdomains"/>
    <property type="match status" value="2"/>
</dbReference>
<feature type="transmembrane region" description="Helical" evidence="8">
    <location>
        <begin position="865"/>
        <end position="884"/>
    </location>
</feature>
<dbReference type="GO" id="GO:0005886">
    <property type="term" value="C:plasma membrane"/>
    <property type="evidence" value="ECO:0007669"/>
    <property type="project" value="UniProtKB-SubCell"/>
</dbReference>
<dbReference type="Gene3D" id="1.20.1640.10">
    <property type="entry name" value="Multidrug efflux transporter AcrB transmembrane domain"/>
    <property type="match status" value="2"/>
</dbReference>
<comment type="similarity">
    <text evidence="2">Belongs to the resistance-nodulation-cell division (RND) (TC 2.A.6) family.</text>
</comment>
<dbReference type="InterPro" id="IPR004763">
    <property type="entry name" value="CusA-like"/>
</dbReference>
<feature type="transmembrane region" description="Helical" evidence="8">
    <location>
        <begin position="520"/>
        <end position="545"/>
    </location>
</feature>
<dbReference type="Gene3D" id="3.30.70.1440">
    <property type="entry name" value="Multidrug efflux transporter AcrB pore domain"/>
    <property type="match status" value="1"/>
</dbReference>